<feature type="transmembrane region" description="Helical" evidence="8">
    <location>
        <begin position="376"/>
        <end position="394"/>
    </location>
</feature>
<feature type="domain" description="Major facilitator superfamily (MFS) profile" evidence="9">
    <location>
        <begin position="4"/>
        <end position="398"/>
    </location>
</feature>
<comment type="subcellular location">
    <subcellularLocation>
        <location evidence="2">Membrane</location>
        <topology evidence="2">Multi-pass membrane protein</topology>
    </subcellularLocation>
</comment>
<evidence type="ECO:0000313" key="11">
    <source>
        <dbReference type="Proteomes" id="UP000268016"/>
    </source>
</evidence>
<name>A0A3N2R7Y3_9RHOB</name>
<comment type="similarity">
    <text evidence="3">Belongs to the major facilitator superfamily. TCR/Tet family.</text>
</comment>
<sequence length="405" mass="42818">MPRSMVFILATLLIDAIGIGIVFPILPELMLRVGAEDVAQGSVWGGVLMASYAATQFFFAPVVGGLSDAYGRKPILIAALVLLALDYVLMALAGTFWLLLLGRALAGMSGATYVTATAYIADVSKKEDRAANFGLIGAAFGIGFVLGPIIGGLAASIHVTAPFWIAAGLSAANAIFGIVALPESLKPEHRRPFRRSDLNPFATIVNAFRVPLLALPLVLLFVFEFANMVYPTIWAFYLTALFDWTPAAIGATLAFYGIGVAFTQGVLMRPLIRTLGEGGTLWLAVICGLIAMVGLGFANAVWMVLVLTAFACLSDMAPATMTAMTANRVGEDRQGLVQGVIAALAAISAILSPLVVTRIFEIHADDRGPYLPGAPFLFSALLIVAILPLLPRLIREGRADALKNP</sequence>
<feature type="transmembrane region" description="Helical" evidence="8">
    <location>
        <begin position="201"/>
        <end position="226"/>
    </location>
</feature>
<keyword evidence="6 8" id="KW-1133">Transmembrane helix</keyword>
<evidence type="ECO:0000256" key="3">
    <source>
        <dbReference type="ARBA" id="ARBA00007520"/>
    </source>
</evidence>
<evidence type="ECO:0000313" key="10">
    <source>
        <dbReference type="EMBL" id="ROU03528.1"/>
    </source>
</evidence>
<dbReference type="InterPro" id="IPR011701">
    <property type="entry name" value="MFS"/>
</dbReference>
<evidence type="ECO:0000256" key="1">
    <source>
        <dbReference type="ARBA" id="ARBA00003279"/>
    </source>
</evidence>
<evidence type="ECO:0000256" key="4">
    <source>
        <dbReference type="ARBA" id="ARBA00022448"/>
    </source>
</evidence>
<dbReference type="PROSITE" id="PS00216">
    <property type="entry name" value="SUGAR_TRANSPORT_1"/>
    <property type="match status" value="1"/>
</dbReference>
<keyword evidence="11" id="KW-1185">Reference proteome</keyword>
<dbReference type="Pfam" id="PF07690">
    <property type="entry name" value="MFS_1"/>
    <property type="match status" value="1"/>
</dbReference>
<organism evidence="10 11">
    <name type="scientific">Histidinibacterium lentulum</name>
    <dbReference type="NCBI Taxonomy" id="2480588"/>
    <lineage>
        <taxon>Bacteria</taxon>
        <taxon>Pseudomonadati</taxon>
        <taxon>Pseudomonadota</taxon>
        <taxon>Alphaproteobacteria</taxon>
        <taxon>Rhodobacterales</taxon>
        <taxon>Paracoccaceae</taxon>
        <taxon>Histidinibacterium</taxon>
    </lineage>
</organism>
<dbReference type="PANTHER" id="PTHR23504">
    <property type="entry name" value="MAJOR FACILITATOR SUPERFAMILY DOMAIN-CONTAINING PROTEIN 10"/>
    <property type="match status" value="1"/>
</dbReference>
<gene>
    <name evidence="10" type="ORF">EAT49_04315</name>
</gene>
<evidence type="ECO:0000259" key="9">
    <source>
        <dbReference type="PROSITE" id="PS50850"/>
    </source>
</evidence>
<reference evidence="10 11" key="1">
    <citation type="submission" date="2018-10" db="EMBL/GenBank/DDBJ databases">
        <title>Histidinibacterium lentulum gen. nov., sp. nov., a marine bacterium from the culture broth of Picochlorum sp. 122.</title>
        <authorList>
            <person name="Wang G."/>
        </authorList>
    </citation>
    <scope>NUCLEOTIDE SEQUENCE [LARGE SCALE GENOMIC DNA]</scope>
    <source>
        <strain evidence="10 11">B17</strain>
    </source>
</reference>
<dbReference type="GO" id="GO:0016020">
    <property type="term" value="C:membrane"/>
    <property type="evidence" value="ECO:0007669"/>
    <property type="project" value="UniProtKB-SubCell"/>
</dbReference>
<evidence type="ECO:0000256" key="7">
    <source>
        <dbReference type="ARBA" id="ARBA00023136"/>
    </source>
</evidence>
<comment type="function">
    <text evidence="1">Resistance to tetracycline by an active tetracycline efflux. This is an energy-dependent process that decreases the accumulation of the antibiotic in whole cells. This protein functions as a metal-tetracycline/H(+) antiporter.</text>
</comment>
<feature type="transmembrane region" description="Helical" evidence="8">
    <location>
        <begin position="42"/>
        <end position="63"/>
    </location>
</feature>
<dbReference type="PANTHER" id="PTHR23504:SF15">
    <property type="entry name" value="MAJOR FACILITATOR SUPERFAMILY (MFS) PROFILE DOMAIN-CONTAINING PROTEIN"/>
    <property type="match status" value="1"/>
</dbReference>
<feature type="transmembrane region" description="Helical" evidence="8">
    <location>
        <begin position="304"/>
        <end position="324"/>
    </location>
</feature>
<dbReference type="InterPro" id="IPR001958">
    <property type="entry name" value="Tet-R_TetA/multi-R_MdtG-like"/>
</dbReference>
<keyword evidence="4" id="KW-0813">Transport</keyword>
<comment type="caution">
    <text evidence="10">The sequence shown here is derived from an EMBL/GenBank/DDBJ whole genome shotgun (WGS) entry which is preliminary data.</text>
</comment>
<keyword evidence="5 8" id="KW-0812">Transmembrane</keyword>
<protein>
    <submittedName>
        <fullName evidence="10">MFS transporter</fullName>
    </submittedName>
</protein>
<accession>A0A3N2R7Y3</accession>
<dbReference type="EMBL" id="RDRB01000002">
    <property type="protein sequence ID" value="ROU03528.1"/>
    <property type="molecule type" value="Genomic_DNA"/>
</dbReference>
<dbReference type="InterPro" id="IPR020846">
    <property type="entry name" value="MFS_dom"/>
</dbReference>
<feature type="transmembrane region" description="Helical" evidence="8">
    <location>
        <begin position="279"/>
        <end position="298"/>
    </location>
</feature>
<evidence type="ECO:0000256" key="8">
    <source>
        <dbReference type="SAM" id="Phobius"/>
    </source>
</evidence>
<keyword evidence="7 8" id="KW-0472">Membrane</keyword>
<evidence type="ECO:0000256" key="5">
    <source>
        <dbReference type="ARBA" id="ARBA00022692"/>
    </source>
</evidence>
<dbReference type="GO" id="GO:0022857">
    <property type="term" value="F:transmembrane transporter activity"/>
    <property type="evidence" value="ECO:0007669"/>
    <property type="project" value="InterPro"/>
</dbReference>
<dbReference type="PRINTS" id="PR01035">
    <property type="entry name" value="TCRTETA"/>
</dbReference>
<dbReference type="RefSeq" id="WP_123641061.1">
    <property type="nucleotide sequence ID" value="NZ_ML119082.1"/>
</dbReference>
<dbReference type="SUPFAM" id="SSF103473">
    <property type="entry name" value="MFS general substrate transporter"/>
    <property type="match status" value="1"/>
</dbReference>
<dbReference type="InterPro" id="IPR005829">
    <property type="entry name" value="Sugar_transporter_CS"/>
</dbReference>
<feature type="transmembrane region" description="Helical" evidence="8">
    <location>
        <begin position="163"/>
        <end position="181"/>
    </location>
</feature>
<dbReference type="PROSITE" id="PS50850">
    <property type="entry name" value="MFS"/>
    <property type="match status" value="1"/>
</dbReference>
<dbReference type="Proteomes" id="UP000268016">
    <property type="component" value="Unassembled WGS sequence"/>
</dbReference>
<proteinExistence type="inferred from homology"/>
<dbReference type="Gene3D" id="1.20.1250.20">
    <property type="entry name" value="MFS general substrate transporter like domains"/>
    <property type="match status" value="1"/>
</dbReference>
<dbReference type="AlphaFoldDB" id="A0A3N2R7Y3"/>
<feature type="transmembrane region" description="Helical" evidence="8">
    <location>
        <begin position="75"/>
        <end position="98"/>
    </location>
</feature>
<feature type="transmembrane region" description="Helical" evidence="8">
    <location>
        <begin position="246"/>
        <end position="267"/>
    </location>
</feature>
<feature type="transmembrane region" description="Helical" evidence="8">
    <location>
        <begin position="104"/>
        <end position="121"/>
    </location>
</feature>
<feature type="transmembrane region" description="Helical" evidence="8">
    <location>
        <begin position="336"/>
        <end position="356"/>
    </location>
</feature>
<evidence type="ECO:0000256" key="6">
    <source>
        <dbReference type="ARBA" id="ARBA00022989"/>
    </source>
</evidence>
<dbReference type="OrthoDB" id="9764259at2"/>
<evidence type="ECO:0000256" key="2">
    <source>
        <dbReference type="ARBA" id="ARBA00004141"/>
    </source>
</evidence>
<feature type="transmembrane region" description="Helical" evidence="8">
    <location>
        <begin position="133"/>
        <end position="157"/>
    </location>
</feature>
<dbReference type="InterPro" id="IPR036259">
    <property type="entry name" value="MFS_trans_sf"/>
</dbReference>